<protein>
    <submittedName>
        <fullName evidence="1">Uncharacterized protein</fullName>
    </submittedName>
</protein>
<gene>
    <name evidence="1" type="ORF">UBRO_07726</name>
</gene>
<organism evidence="1 2">
    <name type="scientific">Ustilago bromivora</name>
    <dbReference type="NCBI Taxonomy" id="307758"/>
    <lineage>
        <taxon>Eukaryota</taxon>
        <taxon>Fungi</taxon>
        <taxon>Dikarya</taxon>
        <taxon>Basidiomycota</taxon>
        <taxon>Ustilaginomycotina</taxon>
        <taxon>Ustilaginomycetes</taxon>
        <taxon>Ustilaginales</taxon>
        <taxon>Ustilaginaceae</taxon>
        <taxon>Ustilago</taxon>
    </lineage>
</organism>
<dbReference type="EMBL" id="LT558132">
    <property type="protein sequence ID" value="SAM85161.1"/>
    <property type="molecule type" value="Genomic_DNA"/>
</dbReference>
<accession>A0A1K0GWA0</accession>
<sequence length="122" mass="13562">MCHEPACFSDLPKIDIRPTPILAPSLSTPSSVTSPPSASPIATIASNFLNKLNDTLDELHRNSTSFTIMPLQADDTASFKLENPLRTWDDSDDVSFIFRLVLCSPAICAWLLITKPEERFQR</sequence>
<evidence type="ECO:0000313" key="1">
    <source>
        <dbReference type="EMBL" id="SAM85161.1"/>
    </source>
</evidence>
<reference evidence="2" key="1">
    <citation type="submission" date="2016-04" db="EMBL/GenBank/DDBJ databases">
        <authorList>
            <person name="Guldener U."/>
            <person name="Guldener U."/>
        </authorList>
    </citation>
    <scope>NUCLEOTIDE SEQUENCE [LARGE SCALE GENOMIC DNA]</scope>
    <source>
        <strain evidence="2">UB2112</strain>
    </source>
</reference>
<dbReference type="AlphaFoldDB" id="A0A1K0GWA0"/>
<proteinExistence type="predicted"/>
<name>A0A1K0GWA0_9BASI</name>
<evidence type="ECO:0000313" key="2">
    <source>
        <dbReference type="Proteomes" id="UP000179920"/>
    </source>
</evidence>
<dbReference type="Proteomes" id="UP000179920">
    <property type="component" value="Chromosome XVI"/>
</dbReference>
<dbReference type="OrthoDB" id="10311656at2759"/>